<dbReference type="InterPro" id="IPR008756">
    <property type="entry name" value="Peptidase_M56"/>
</dbReference>
<reference evidence="4 5" key="1">
    <citation type="journal article" date="2011" name="Curr. Microbiol.">
        <title>Luteibacter jiangsuensis sp. nov.: a methamidophos-degrading bacterium isolated from a methamidophos-manufacturing factory.</title>
        <authorList>
            <person name="Wang L."/>
            <person name="Wang G.L."/>
            <person name="Li S.P."/>
            <person name="Jiang J.D."/>
        </authorList>
    </citation>
    <scope>NUCLEOTIDE SEQUENCE [LARGE SCALE GENOMIC DNA]</scope>
    <source>
        <strain evidence="4 5">CGMCC 1.10133</strain>
    </source>
</reference>
<feature type="transmembrane region" description="Helical" evidence="2">
    <location>
        <begin position="103"/>
        <end position="125"/>
    </location>
</feature>
<dbReference type="PANTHER" id="PTHR34978:SF3">
    <property type="entry name" value="SLR0241 PROTEIN"/>
    <property type="match status" value="1"/>
</dbReference>
<accession>A0ABX0Q0K9</accession>
<evidence type="ECO:0000256" key="1">
    <source>
        <dbReference type="SAM" id="MobiDB-lite"/>
    </source>
</evidence>
<keyword evidence="2" id="KW-0472">Membrane</keyword>
<feature type="compositionally biased region" description="Basic and acidic residues" evidence="1">
    <location>
        <begin position="549"/>
        <end position="582"/>
    </location>
</feature>
<feature type="transmembrane region" description="Helical" evidence="2">
    <location>
        <begin position="12"/>
        <end position="30"/>
    </location>
</feature>
<protein>
    <submittedName>
        <fullName evidence="4">Peptidase M56</fullName>
    </submittedName>
</protein>
<keyword evidence="5" id="KW-1185">Reference proteome</keyword>
<keyword evidence="2" id="KW-1133">Transmembrane helix</keyword>
<feature type="compositionally biased region" description="Low complexity" evidence="1">
    <location>
        <begin position="340"/>
        <end position="368"/>
    </location>
</feature>
<dbReference type="InterPro" id="IPR052173">
    <property type="entry name" value="Beta-lactam_resp_regulator"/>
</dbReference>
<keyword evidence="2" id="KW-0812">Transmembrane</keyword>
<sequence>MDAFLDTLLSRLAYASVQAILLAALVYAVCRLMPSLSAAARTALWWLLGAQLVLGLAWPTPVALPLLPAPAMQTAVSTGTFDATPVQTTTIAPQPGFTMSWTMVLLAVWAVAILIQLAVAGVRAYRLSGVVRRAMPHDDVRVDTLCARRARELGLRRSPRLAVSAEVDSPQVVGLWCPTILLPLEDRLDDEELDMALMHELAHVRRGDLVLGWVPVLARTLFFFHPLVHLAMREYALCREAACDALVVSRGRQAPRTYGRLLLRLGVAPHPHHALPGASPTFRTLKRRIDMLGQATDAPPRVLTLCLVTMIAAVGVTPWRVVAADGADAMPAQASPTVAATPVTPVTPTTPVTATTPTTPVAASRLSPAPLPPMPPVPSAPAAPRAPPAPPSPAYGPSDQTFIFFSGQITRISNGSDEDIQRARAERQGPGDYAWYRNGAQAWVLRDPAYVKRIREAYERARVPAEDAMRSAEKQAEIDRRQAVLNDQLGRLSMKRAQLATQQASPNGPRDPSAYAAGNAAIEREQADVAREVADLDKRRAAIGQEHVAQSRREADADRRANDEVRAIMDQAMHDHVAERSR</sequence>
<gene>
    <name evidence="4" type="ORF">HBF26_04030</name>
</gene>
<evidence type="ECO:0000256" key="2">
    <source>
        <dbReference type="SAM" id="Phobius"/>
    </source>
</evidence>
<proteinExistence type="predicted"/>
<evidence type="ECO:0000313" key="5">
    <source>
        <dbReference type="Proteomes" id="UP001429601"/>
    </source>
</evidence>
<dbReference type="CDD" id="cd07341">
    <property type="entry name" value="M56_BlaR1_MecR1_like"/>
    <property type="match status" value="1"/>
</dbReference>
<dbReference type="PANTHER" id="PTHR34978">
    <property type="entry name" value="POSSIBLE SENSOR-TRANSDUCER PROTEIN BLAR"/>
    <property type="match status" value="1"/>
</dbReference>
<feature type="region of interest" description="Disordered" evidence="1">
    <location>
        <begin position="340"/>
        <end position="397"/>
    </location>
</feature>
<organism evidence="4 5">
    <name type="scientific">Luteibacter jiangsuensis</name>
    <dbReference type="NCBI Taxonomy" id="637577"/>
    <lineage>
        <taxon>Bacteria</taxon>
        <taxon>Pseudomonadati</taxon>
        <taxon>Pseudomonadota</taxon>
        <taxon>Gammaproteobacteria</taxon>
        <taxon>Lysobacterales</taxon>
        <taxon>Rhodanobacteraceae</taxon>
        <taxon>Luteibacter</taxon>
    </lineage>
</organism>
<dbReference type="EMBL" id="JAAQQR010000002">
    <property type="protein sequence ID" value="NID04039.1"/>
    <property type="molecule type" value="Genomic_DNA"/>
</dbReference>
<evidence type="ECO:0000313" key="4">
    <source>
        <dbReference type="EMBL" id="NID04039.1"/>
    </source>
</evidence>
<feature type="compositionally biased region" description="Pro residues" evidence="1">
    <location>
        <begin position="369"/>
        <end position="394"/>
    </location>
</feature>
<feature type="transmembrane region" description="Helical" evidence="2">
    <location>
        <begin position="42"/>
        <end position="60"/>
    </location>
</feature>
<evidence type="ECO:0000259" key="3">
    <source>
        <dbReference type="Pfam" id="PF05569"/>
    </source>
</evidence>
<comment type="caution">
    <text evidence="4">The sequence shown here is derived from an EMBL/GenBank/DDBJ whole genome shotgun (WGS) entry which is preliminary data.</text>
</comment>
<dbReference type="Pfam" id="PF05569">
    <property type="entry name" value="Peptidase_M56"/>
    <property type="match status" value="1"/>
</dbReference>
<dbReference type="Proteomes" id="UP001429601">
    <property type="component" value="Unassembled WGS sequence"/>
</dbReference>
<dbReference type="RefSeq" id="WP_167123334.1">
    <property type="nucleotide sequence ID" value="NZ_JAAQQR010000002.1"/>
</dbReference>
<name>A0ABX0Q0K9_9GAMM</name>
<feature type="domain" description="Peptidase M56" evidence="3">
    <location>
        <begin position="13"/>
        <end position="292"/>
    </location>
</feature>
<feature type="region of interest" description="Disordered" evidence="1">
    <location>
        <begin position="542"/>
        <end position="582"/>
    </location>
</feature>